<dbReference type="GO" id="GO:0046813">
    <property type="term" value="P:receptor-mediated virion attachment to host cell"/>
    <property type="evidence" value="ECO:0007669"/>
    <property type="project" value="InterPro"/>
</dbReference>
<evidence type="ECO:0000259" key="17">
    <source>
        <dbReference type="PROSITE" id="PS51924"/>
    </source>
</evidence>
<dbReference type="Gene3D" id="2.60.40.3130">
    <property type="match status" value="1"/>
</dbReference>
<dbReference type="InterPro" id="IPR043473">
    <property type="entry name" value="S2_sf_CoV"/>
</dbReference>
<evidence type="ECO:0000313" key="18">
    <source>
        <dbReference type="EMBL" id="WWB00544.1"/>
    </source>
</evidence>
<keyword evidence="2 15" id="KW-0812">Transmembrane</keyword>
<dbReference type="GO" id="GO:0016020">
    <property type="term" value="C:membrane"/>
    <property type="evidence" value="ECO:0007669"/>
    <property type="project" value="InterPro"/>
</dbReference>
<keyword evidence="4" id="KW-1161">Viral attachment to host cell</keyword>
<dbReference type="InterPro" id="IPR044873">
    <property type="entry name" value="Spike_S2_CoV_HR1"/>
</dbReference>
<feature type="domain" description="Coronavirus spike (S) glycoprotein S2 subunit heptad repeat 1 (HR1) region profile" evidence="16">
    <location>
        <begin position="1007"/>
        <end position="1126"/>
    </location>
</feature>
<protein>
    <submittedName>
        <fullName evidence="18">Spike protein</fullName>
    </submittedName>
</protein>
<keyword evidence="5" id="KW-0946">Virion</keyword>
<dbReference type="InterPro" id="IPR043607">
    <property type="entry name" value="CoV_S1_C"/>
</dbReference>
<feature type="domain" description="Coronavirus spike (S) glycoprotein S2 subunit heptad repeat 2 (HR2) region profile" evidence="17">
    <location>
        <begin position="1273"/>
        <end position="1369"/>
    </location>
</feature>
<organism evidence="18">
    <name type="scientific">Miniopterus bat coronavirus</name>
    <dbReference type="NCBI Taxonomy" id="3119327"/>
    <lineage>
        <taxon>Viruses</taxon>
        <taxon>Riboviria</taxon>
        <taxon>Orthornavirae</taxon>
        <taxon>Pisuviricota</taxon>
        <taxon>Pisoniviricetes</taxon>
        <taxon>Nidovirales</taxon>
        <taxon>Cornidovirineae</taxon>
        <taxon>Coronaviridae</taxon>
    </lineage>
</organism>
<evidence type="ECO:0000256" key="8">
    <source>
        <dbReference type="ARBA" id="ARBA00022989"/>
    </source>
</evidence>
<keyword evidence="6" id="KW-1043">Host membrane</keyword>
<dbReference type="SUPFAM" id="SSF111474">
    <property type="entry name" value="Coronavirus S2 glycoprotein"/>
    <property type="match status" value="2"/>
</dbReference>
<keyword evidence="8 15" id="KW-1133">Transmembrane helix</keyword>
<dbReference type="Pfam" id="PF19209">
    <property type="entry name" value="CoV_S1_C"/>
    <property type="match status" value="1"/>
</dbReference>
<sequence length="1414" mass="154500">MRLLLALLKMANCLLERMVLFVVMVTIWFQLNKMFLLILSLLATTTFGDDGCAKNGNLTTMAKLKLGLPPNTVNAYVSGYLPQIGNWSCRFSGWTDPAHVHYNAHGVFVNYYSDAQDIAIGVGTSKSNTSWGMYFFQKNAEKRAIVRICRWNAYSQPMYAPDRTSSAECLFNKQFAFQFDHAGNQIVGATWSGDRVILYTRYGITSFFVPGATDWDVVSIRCKSSGVCAHQVISNPITAIVSTNSDGLIFNYTVCNNCNGFVDHVFAVEEDGAIPPSFGFDNWFYLTDSSSPVSGRFVSVQPLNISCLWPIPSLLGNTLPIYFNMSRNNASCNGFNATGVVDGLRFALNFSDDRVFAREGVIIINTTSNVFNFSCTNSSVFDGSTSYVPFGIVDKPYYCFMTFFVNMTAGTTSTIFVGMLPPVVREFVIMRNGDFYLNGFKLFSVGQVVAARFNISTNVSSDFWTIAFANNAEVMVDINSTNIQRVLYCNSPINMVKCQQLRFNLDDGFYAYTDGQATTLPRTIVRLPKYVTHSYLNLTVGVSYTVSNKSDVALEGWKISFDAGVQDIGKNNATSICVNTTSFTVQLFKFSFSYSNVVLRVEAGDCPFSLLSVNNYLSFGSFCLSLVPNGGCSMSLVTQGSFGQLQKFAALYVSYTKGDNVIGVPANNIPAVGVTDMSTVYYDQCTSYTIYGYTGRGVISNASTNYISGLYYTSAAGDLLAFKNATTGQVFQILPCQLSSQVAVVSDGIVGVASSNPNKTLGFNATVDAGIFYYHFNNGSDVNASSCVPSLTYGALGICSDGKLYNTTRYSAPPEPVSPIITGYISVPTNFTFSVQAEYVQVMMKPVSVDCSVYVCNGNPRCLILLTQYASACRTIEQALQLSARLESVEVNSMVTISEEALSLGVVSNFNNTFNMSAVVPPNVGGRSAIEDLLFDKVVTSGLGTVDTDYKACAEKMLNTIAEAGCVQYYNGIMVLPGVVDPSLLGQYTAALTGGMVLGGITAAAAIPFSIAVQSRINYLALQTDVLQRNQQILAESFNSAMGNITLAFQGVNDAIQQTSQGLSTVAQALNKVQSVVNEQGNALSQLTKQLASNFQAISSSIEDLYNRLGAVEADLQVDRLITGRLAALNAFVAQQLTRYTEVKASRQLAQEKINECVKSQSFRYGFCGNGTHVFSVANAAPDGIMFLHTVLQPSAFVNVSAFAGLCVDDNKAYVLKEPGEVLFKKPGDEQYLISPRRMFEPRVPQVADFVQIVNCSVSYVNITSQNLSDIIPDYIDVNKTLDEFLQQLPNYTTPDLNLDVYNSTVLNLTQEVNELTERAENLSKIAEELNLTIANINETLVNLEWLNRVETYIKWPWYVWLAIVIALILVVALLLWACLATGCCGCCSCLANSCGDCGGKRLQRYEIEKVHIQ</sequence>
<dbReference type="Pfam" id="PF01601">
    <property type="entry name" value="CoV_S2"/>
    <property type="match status" value="1"/>
</dbReference>
<dbReference type="PROSITE" id="PS51923">
    <property type="entry name" value="COV_S2_HR1"/>
    <property type="match status" value="1"/>
</dbReference>
<keyword evidence="7" id="KW-0261">Viral envelope protein</keyword>
<evidence type="ECO:0000256" key="9">
    <source>
        <dbReference type="ARBA" id="ARBA00023026"/>
    </source>
</evidence>
<evidence type="ECO:0000256" key="2">
    <source>
        <dbReference type="ARBA" id="ARBA00022692"/>
    </source>
</evidence>
<dbReference type="GO" id="GO:0044173">
    <property type="term" value="C:host cell endoplasmic reticulum-Golgi intermediate compartment membrane"/>
    <property type="evidence" value="ECO:0007669"/>
    <property type="project" value="UniProtKB-SubCell"/>
</dbReference>
<proteinExistence type="predicted"/>
<reference evidence="18" key="1">
    <citation type="submission" date="2024-02" db="EMBL/GenBank/DDBJ databases">
        <title>Substantial viral diversity in bats and rodents from East Africa: insights into evolution, recombination, and co-circulation.</title>
        <authorList>
            <person name="Hu B."/>
        </authorList>
    </citation>
    <scope>NUCLEOTIDE SEQUENCE</scope>
    <source>
        <strain evidence="18">4D/Kenya/BFS126/2015</strain>
    </source>
</reference>
<dbReference type="Gene3D" id="1.20.5.300">
    <property type="match status" value="2"/>
</dbReference>
<evidence type="ECO:0000256" key="10">
    <source>
        <dbReference type="ARBA" id="ARBA00023054"/>
    </source>
</evidence>
<keyword evidence="12" id="KW-0325">Glycoprotein</keyword>
<feature type="transmembrane region" description="Helical" evidence="15">
    <location>
        <begin position="1358"/>
        <end position="1378"/>
    </location>
</feature>
<name>A0AB38ZDL5_9NIDO</name>
<dbReference type="GO" id="GO:0055036">
    <property type="term" value="C:virion membrane"/>
    <property type="evidence" value="ECO:0007669"/>
    <property type="project" value="UniProtKB-SubCell"/>
</dbReference>
<evidence type="ECO:0000256" key="11">
    <source>
        <dbReference type="ARBA" id="ARBA00023136"/>
    </source>
</evidence>
<keyword evidence="3" id="KW-0732">Signal</keyword>
<evidence type="ECO:0000256" key="13">
    <source>
        <dbReference type="ARBA" id="ARBA00023296"/>
    </source>
</evidence>
<evidence type="ECO:0000256" key="12">
    <source>
        <dbReference type="ARBA" id="ARBA00023180"/>
    </source>
</evidence>
<evidence type="ECO:0000256" key="3">
    <source>
        <dbReference type="ARBA" id="ARBA00022729"/>
    </source>
</evidence>
<evidence type="ECO:0000256" key="4">
    <source>
        <dbReference type="ARBA" id="ARBA00022804"/>
    </source>
</evidence>
<dbReference type="InterPro" id="IPR002551">
    <property type="entry name" value="Spike_S1_CoV"/>
</dbReference>
<dbReference type="GO" id="GO:0019031">
    <property type="term" value="C:viral envelope"/>
    <property type="evidence" value="ECO:0007669"/>
    <property type="project" value="UniProtKB-KW"/>
</dbReference>
<dbReference type="EMBL" id="PP273178">
    <property type="protein sequence ID" value="WWB00544.1"/>
    <property type="molecule type" value="Genomic_RNA"/>
</dbReference>
<keyword evidence="9" id="KW-0843">Virulence</keyword>
<dbReference type="InterPro" id="IPR002552">
    <property type="entry name" value="Spike_S2_CoV"/>
</dbReference>
<dbReference type="PROSITE" id="PS51924">
    <property type="entry name" value="COV_S2_HR2"/>
    <property type="match status" value="1"/>
</dbReference>
<dbReference type="GO" id="GO:0039654">
    <property type="term" value="P:fusion of virus membrane with host endosome membrane"/>
    <property type="evidence" value="ECO:0007669"/>
    <property type="project" value="InterPro"/>
</dbReference>
<dbReference type="Pfam" id="PF01600">
    <property type="entry name" value="CoV_S1"/>
    <property type="match status" value="1"/>
</dbReference>
<keyword evidence="13" id="KW-1160">Virus entry into host cell</keyword>
<dbReference type="InterPro" id="IPR043614">
    <property type="entry name" value="Spike_S2_CoV_C"/>
</dbReference>
<evidence type="ECO:0000256" key="1">
    <source>
        <dbReference type="ARBA" id="ARBA00022581"/>
    </source>
</evidence>
<keyword evidence="11 15" id="KW-0472">Membrane</keyword>
<evidence type="ECO:0000259" key="16">
    <source>
        <dbReference type="PROSITE" id="PS51923"/>
    </source>
</evidence>
<evidence type="ECO:0000256" key="7">
    <source>
        <dbReference type="ARBA" id="ARBA00022879"/>
    </source>
</evidence>
<feature type="coiled-coil region" evidence="14">
    <location>
        <begin position="1299"/>
        <end position="1347"/>
    </location>
</feature>
<keyword evidence="10 14" id="KW-0175">Coiled coil</keyword>
<evidence type="ECO:0000256" key="6">
    <source>
        <dbReference type="ARBA" id="ARBA00022870"/>
    </source>
</evidence>
<dbReference type="InterPro" id="IPR044874">
    <property type="entry name" value="Spike_S2_CoV_HR2"/>
</dbReference>
<evidence type="ECO:0000256" key="5">
    <source>
        <dbReference type="ARBA" id="ARBA00022844"/>
    </source>
</evidence>
<keyword evidence="1" id="KW-0945">Host-virus interaction</keyword>
<evidence type="ECO:0000256" key="14">
    <source>
        <dbReference type="SAM" id="Coils"/>
    </source>
</evidence>
<evidence type="ECO:0000256" key="15">
    <source>
        <dbReference type="SAM" id="Phobius"/>
    </source>
</evidence>
<dbReference type="GO" id="GO:0019064">
    <property type="term" value="P:fusion of virus membrane with host plasma membrane"/>
    <property type="evidence" value="ECO:0007669"/>
    <property type="project" value="InterPro"/>
</dbReference>
<accession>A0AB38ZDL5</accession>
<dbReference type="CDD" id="cd22369">
    <property type="entry name" value="alphaCoV_Spike_SD1-2_S1-S2_S2"/>
    <property type="match status" value="1"/>
</dbReference>
<dbReference type="GO" id="GO:0075509">
    <property type="term" value="P:endocytosis involved in viral entry into host cell"/>
    <property type="evidence" value="ECO:0007669"/>
    <property type="project" value="InterPro"/>
</dbReference>
<dbReference type="Pfam" id="PF19214">
    <property type="entry name" value="CoV_S2_C"/>
    <property type="match status" value="1"/>
</dbReference>